<protein>
    <submittedName>
        <fullName evidence="3">Coiled-coil domain-containing protein 68</fullName>
    </submittedName>
</protein>
<gene>
    <name evidence="3" type="primary">CCDC68</name>
</gene>
<dbReference type="OMA" id="ETEYIKQ"/>
<dbReference type="Proteomes" id="UP001652622">
    <property type="component" value="Unplaced"/>
</dbReference>
<dbReference type="Gene3D" id="1.10.287.1490">
    <property type="match status" value="1"/>
</dbReference>
<evidence type="ECO:0000313" key="2">
    <source>
        <dbReference type="Proteomes" id="UP001652622"/>
    </source>
</evidence>
<dbReference type="InterPro" id="IPR051375">
    <property type="entry name" value="Tuftelin_GRINL1A/MYZAP/CCD68"/>
</dbReference>
<dbReference type="CTD" id="80323"/>
<keyword evidence="1" id="KW-0175">Coiled coil</keyword>
<organism evidence="2 3">
    <name type="scientific">Pantherophis guttatus</name>
    <name type="common">Corn snake</name>
    <name type="synonym">Elaphe guttata</name>
    <dbReference type="NCBI Taxonomy" id="94885"/>
    <lineage>
        <taxon>Eukaryota</taxon>
        <taxon>Metazoa</taxon>
        <taxon>Chordata</taxon>
        <taxon>Craniata</taxon>
        <taxon>Vertebrata</taxon>
        <taxon>Euteleostomi</taxon>
        <taxon>Lepidosauria</taxon>
        <taxon>Squamata</taxon>
        <taxon>Bifurcata</taxon>
        <taxon>Unidentata</taxon>
        <taxon>Episquamata</taxon>
        <taxon>Toxicofera</taxon>
        <taxon>Serpentes</taxon>
        <taxon>Colubroidea</taxon>
        <taxon>Colubridae</taxon>
        <taxon>Colubrinae</taxon>
        <taxon>Pantherophis</taxon>
    </lineage>
</organism>
<dbReference type="PANTHER" id="PTHR23171">
    <property type="entry name" value="GDOWN1"/>
    <property type="match status" value="1"/>
</dbReference>
<feature type="coiled-coil region" evidence="1">
    <location>
        <begin position="174"/>
        <end position="222"/>
    </location>
</feature>
<name>A0A6P9AJ12_PANGU</name>
<sequence length="332" mass="38944">MSTALVVTHHLRENTERADHFLFCGSTLSEIIEETEYIKKIRSTLAKVQPLLFKKEFNHSIENGSLDSKLHFTESGLVPDEETLSSSNEETLKKIEVIEKELLWVNKDNERLKMKLEALRAAGAQCVKHSSQKLQENYTKRSEDMKKRQEGIINKMKARKLEQEQILKQSTESLSQLSTQLNEKYGQIEELEKRVQRMEEEKKTLDEKKQLLKQKLHQMMSKAENARSCVKIQSEMCVLQEQITHLDRVIHSQHQHLHNLIRQIEGLNNELKYQDERIENLKDQLAMLQVKNNELRCQVEFQKSQSKPKISKAVCTRIDEDLPYIVISRLRK</sequence>
<dbReference type="GeneID" id="117654705"/>
<keyword evidence="2" id="KW-1185">Reference proteome</keyword>
<evidence type="ECO:0000256" key="1">
    <source>
        <dbReference type="SAM" id="Coils"/>
    </source>
</evidence>
<dbReference type="PANTHER" id="PTHR23171:SF3">
    <property type="entry name" value="COILED-COIL DOMAIN-CONTAINING PROTEIN 68"/>
    <property type="match status" value="1"/>
</dbReference>
<dbReference type="InParanoid" id="A0A6P9AJ12"/>
<dbReference type="KEGG" id="pgut:117654705"/>
<dbReference type="AlphaFoldDB" id="A0A6P9AJ12"/>
<dbReference type="OrthoDB" id="9391002at2759"/>
<proteinExistence type="predicted"/>
<feature type="coiled-coil region" evidence="1">
    <location>
        <begin position="257"/>
        <end position="305"/>
    </location>
</feature>
<dbReference type="RefSeq" id="XP_034257425.1">
    <property type="nucleotide sequence ID" value="XM_034401534.2"/>
</dbReference>
<reference evidence="3" key="1">
    <citation type="submission" date="2025-08" db="UniProtKB">
        <authorList>
            <consortium name="RefSeq"/>
        </authorList>
    </citation>
    <scope>IDENTIFICATION</scope>
    <source>
        <tissue evidence="3">Blood</tissue>
    </source>
</reference>
<dbReference type="GO" id="GO:0035556">
    <property type="term" value="P:intracellular signal transduction"/>
    <property type="evidence" value="ECO:0007669"/>
    <property type="project" value="TreeGrafter"/>
</dbReference>
<accession>A0A6P9AJ12</accession>
<evidence type="ECO:0000313" key="3">
    <source>
        <dbReference type="RefSeq" id="XP_034257425.1"/>
    </source>
</evidence>